<keyword evidence="4" id="KW-1185">Reference proteome</keyword>
<dbReference type="AlphaFoldDB" id="B1G1B9"/>
<gene>
    <name evidence="3" type="ORF">BgramDRAFT_3156</name>
</gene>
<dbReference type="Proteomes" id="UP000005045">
    <property type="component" value="Unassembled WGS sequence"/>
</dbReference>
<dbReference type="EMBL" id="ABLD01000007">
    <property type="protein sequence ID" value="EDT10350.1"/>
    <property type="molecule type" value="Genomic_DNA"/>
</dbReference>
<evidence type="ECO:0000313" key="4">
    <source>
        <dbReference type="Proteomes" id="UP000005045"/>
    </source>
</evidence>
<protein>
    <submittedName>
        <fullName evidence="3">Uncharacterized protein</fullName>
    </submittedName>
</protein>
<feature type="chain" id="PRO_5044481514" evidence="2">
    <location>
        <begin position="24"/>
        <end position="101"/>
    </location>
</feature>
<evidence type="ECO:0000256" key="1">
    <source>
        <dbReference type="SAM" id="MobiDB-lite"/>
    </source>
</evidence>
<keyword evidence="2" id="KW-0732">Signal</keyword>
<name>B1G1B9_PARG4</name>
<organism evidence="3 4">
    <name type="scientific">Paraburkholderia graminis (strain ATCC 700544 / DSM 17151 / LMG 18924 / NCIMB 13744 / C4D1M)</name>
    <dbReference type="NCBI Taxonomy" id="396598"/>
    <lineage>
        <taxon>Bacteria</taxon>
        <taxon>Pseudomonadati</taxon>
        <taxon>Pseudomonadota</taxon>
        <taxon>Betaproteobacteria</taxon>
        <taxon>Burkholderiales</taxon>
        <taxon>Burkholderiaceae</taxon>
        <taxon>Paraburkholderia</taxon>
    </lineage>
</organism>
<dbReference type="RefSeq" id="WP_006049718.1">
    <property type="nucleotide sequence ID" value="NZ_ABLD01000007.1"/>
</dbReference>
<feature type="compositionally biased region" description="Polar residues" evidence="1">
    <location>
        <begin position="74"/>
        <end position="88"/>
    </location>
</feature>
<feature type="signal peptide" evidence="2">
    <location>
        <begin position="1"/>
        <end position="23"/>
    </location>
</feature>
<comment type="caution">
    <text evidence="3">The sequence shown here is derived from an EMBL/GenBank/DDBJ whole genome shotgun (WGS) entry which is preliminary data.</text>
</comment>
<evidence type="ECO:0000256" key="2">
    <source>
        <dbReference type="SAM" id="SignalP"/>
    </source>
</evidence>
<feature type="region of interest" description="Disordered" evidence="1">
    <location>
        <begin position="68"/>
        <end position="88"/>
    </location>
</feature>
<reference evidence="3 4" key="1">
    <citation type="submission" date="2008-03" db="EMBL/GenBank/DDBJ databases">
        <title>Sequencing of the draft genome and assembly of Burkholderia graminis C4D1M.</title>
        <authorList>
            <consortium name="US DOE Joint Genome Institute (JGI-PGF)"/>
            <person name="Copeland A."/>
            <person name="Lucas S."/>
            <person name="Lapidus A."/>
            <person name="Glavina del Rio T."/>
            <person name="Dalin E."/>
            <person name="Tice H."/>
            <person name="Bruce D."/>
            <person name="Goodwin L."/>
            <person name="Pitluck S."/>
            <person name="Larimer F."/>
            <person name="Land M.L."/>
            <person name="Hauser L."/>
            <person name="Tiedje J."/>
            <person name="Richardson P."/>
        </authorList>
    </citation>
    <scope>NUCLEOTIDE SEQUENCE [LARGE SCALE GENOMIC DNA]</scope>
    <source>
        <strain evidence="4">ATCC 700544 / DSM 17151 / LMG 18924 / NCIMB 13744 / C4D1M</strain>
    </source>
</reference>
<accession>B1G1B9</accession>
<dbReference type="OrthoDB" id="9133844at2"/>
<evidence type="ECO:0000313" key="3">
    <source>
        <dbReference type="EMBL" id="EDT10350.1"/>
    </source>
</evidence>
<proteinExistence type="predicted"/>
<sequence length="101" mass="10310">MIKRLVIAAVLSTSAAIAAPVFASSGYGPAPHYDPLIGAPSSQRGQSAETVRAEQTALMASADIDAQSYGGMHDTTSQAGSRSLTHASDASDISIAPYAHH</sequence>